<reference evidence="1 2" key="2">
    <citation type="journal article" date="2022" name="Mol. Ecol. Resour.">
        <title>The genomes of chicory, endive, great burdock and yacon provide insights into Asteraceae paleo-polyploidization history and plant inulin production.</title>
        <authorList>
            <person name="Fan W."/>
            <person name="Wang S."/>
            <person name="Wang H."/>
            <person name="Wang A."/>
            <person name="Jiang F."/>
            <person name="Liu H."/>
            <person name="Zhao H."/>
            <person name="Xu D."/>
            <person name="Zhang Y."/>
        </authorList>
    </citation>
    <scope>NUCLEOTIDE SEQUENCE [LARGE SCALE GENOMIC DNA]</scope>
    <source>
        <strain evidence="2">cv. Niubang</strain>
    </source>
</reference>
<sequence>MSEADLKDAKGKSKMVESEQPLKKKNQLELDEEVAKQLQAEMEKEEKLQSEKDRELALEMAKKLNEEYQKSMKTAVEAKKIPVKASKQRMLVKKQKRQPSKTFLANQERRKMINFLKGSIATPTKDKAEDTKEENVTVEAKSAKRVKTIASKKQSKKPRIEESEREAESSILPSAEPEQNPEPSVADHTEQPSQSAQQTSQSEEHVGLYMTLIEPVQAVPISVKAQEVIFWDILRENRKEYFRLKRVGDVFEVYSTWVKVIRSCSRANLEEMHKVGMKLYEPMMKGTEESHLKIAMEYLCMMFELEKVVHRIKDLHHGYVFKKIDKWILFENCGVYMITIDNCYHEYYLVDKVYDHSKEKLNGMLKAKLVCAKESEMAKIVGLVLLVVSTAKGLLLLTSLILLRCLILMKKINVAYEMKTHYGMKTVV</sequence>
<comment type="caution">
    <text evidence="1">The sequence shown here is derived from an EMBL/GenBank/DDBJ whole genome shotgun (WGS) entry which is preliminary data.</text>
</comment>
<dbReference type="Proteomes" id="UP001055879">
    <property type="component" value="Linkage Group LG12"/>
</dbReference>
<evidence type="ECO:0000313" key="2">
    <source>
        <dbReference type="Proteomes" id="UP001055879"/>
    </source>
</evidence>
<protein>
    <submittedName>
        <fullName evidence="1">Uncharacterized protein</fullName>
    </submittedName>
</protein>
<keyword evidence="2" id="KW-1185">Reference proteome</keyword>
<accession>A0ACB8YH95</accession>
<reference evidence="2" key="1">
    <citation type="journal article" date="2022" name="Mol. Ecol. Resour.">
        <title>The genomes of chicory, endive, great burdock and yacon provide insights into Asteraceae palaeo-polyploidization history and plant inulin production.</title>
        <authorList>
            <person name="Fan W."/>
            <person name="Wang S."/>
            <person name="Wang H."/>
            <person name="Wang A."/>
            <person name="Jiang F."/>
            <person name="Liu H."/>
            <person name="Zhao H."/>
            <person name="Xu D."/>
            <person name="Zhang Y."/>
        </authorList>
    </citation>
    <scope>NUCLEOTIDE SEQUENCE [LARGE SCALE GENOMIC DNA]</scope>
    <source>
        <strain evidence="2">cv. Niubang</strain>
    </source>
</reference>
<proteinExistence type="predicted"/>
<name>A0ACB8YH95_ARCLA</name>
<dbReference type="EMBL" id="CM042058">
    <property type="protein sequence ID" value="KAI3685124.1"/>
    <property type="molecule type" value="Genomic_DNA"/>
</dbReference>
<organism evidence="1 2">
    <name type="scientific">Arctium lappa</name>
    <name type="common">Greater burdock</name>
    <name type="synonym">Lappa major</name>
    <dbReference type="NCBI Taxonomy" id="4217"/>
    <lineage>
        <taxon>Eukaryota</taxon>
        <taxon>Viridiplantae</taxon>
        <taxon>Streptophyta</taxon>
        <taxon>Embryophyta</taxon>
        <taxon>Tracheophyta</taxon>
        <taxon>Spermatophyta</taxon>
        <taxon>Magnoliopsida</taxon>
        <taxon>eudicotyledons</taxon>
        <taxon>Gunneridae</taxon>
        <taxon>Pentapetalae</taxon>
        <taxon>asterids</taxon>
        <taxon>campanulids</taxon>
        <taxon>Asterales</taxon>
        <taxon>Asteraceae</taxon>
        <taxon>Carduoideae</taxon>
        <taxon>Cardueae</taxon>
        <taxon>Arctiinae</taxon>
        <taxon>Arctium</taxon>
    </lineage>
</organism>
<gene>
    <name evidence="1" type="ORF">L6452_34358</name>
</gene>
<evidence type="ECO:0000313" key="1">
    <source>
        <dbReference type="EMBL" id="KAI3685124.1"/>
    </source>
</evidence>